<dbReference type="STRING" id="1314781.A0A165QZT8"/>
<comment type="subcellular location">
    <subcellularLocation>
        <location evidence="2">Nucleus</location>
    </subcellularLocation>
</comment>
<evidence type="ECO:0000259" key="14">
    <source>
        <dbReference type="PROSITE" id="PS51471"/>
    </source>
</evidence>
<comment type="catalytic activity">
    <reaction evidence="10">
        <text>[ribosomal protein uS12]-L-proline + 2-oxoglutarate + O2 = [ribosomal protein uS12]-(3S)-3-hydroxy-L-proline + succinate + CO2</text>
        <dbReference type="Rhea" id="RHEA:54156"/>
        <dbReference type="Rhea" id="RHEA-COMP:13816"/>
        <dbReference type="Rhea" id="RHEA-COMP:13818"/>
        <dbReference type="ChEBI" id="CHEBI:15379"/>
        <dbReference type="ChEBI" id="CHEBI:16526"/>
        <dbReference type="ChEBI" id="CHEBI:16810"/>
        <dbReference type="ChEBI" id="CHEBI:30031"/>
        <dbReference type="ChEBI" id="CHEBI:50342"/>
        <dbReference type="ChEBI" id="CHEBI:85428"/>
    </reaction>
</comment>
<dbReference type="GO" id="GO:0010604">
    <property type="term" value="P:positive regulation of macromolecule metabolic process"/>
    <property type="evidence" value="ECO:0007669"/>
    <property type="project" value="UniProtKB-ARBA"/>
</dbReference>
<evidence type="ECO:0000256" key="1">
    <source>
        <dbReference type="ARBA" id="ARBA00001961"/>
    </source>
</evidence>
<feature type="domain" description="Fe2OG dioxygenase" evidence="14">
    <location>
        <begin position="144"/>
        <end position="265"/>
    </location>
</feature>
<feature type="region of interest" description="Disordered" evidence="13">
    <location>
        <begin position="531"/>
        <end position="581"/>
    </location>
</feature>
<dbReference type="OrthoDB" id="430522at2759"/>
<keyword evidence="4" id="KW-0479">Metal-binding</keyword>
<dbReference type="InterPro" id="IPR051842">
    <property type="entry name" value="uS12_prolyl_hydroxylase"/>
</dbReference>
<evidence type="ECO:0000256" key="6">
    <source>
        <dbReference type="ARBA" id="ARBA00022964"/>
    </source>
</evidence>
<dbReference type="GO" id="GO:0005506">
    <property type="term" value="F:iron ion binding"/>
    <property type="evidence" value="ECO:0007669"/>
    <property type="project" value="InterPro"/>
</dbReference>
<evidence type="ECO:0000256" key="7">
    <source>
        <dbReference type="ARBA" id="ARBA00023002"/>
    </source>
</evidence>
<dbReference type="GO" id="GO:0005737">
    <property type="term" value="C:cytoplasm"/>
    <property type="evidence" value="ECO:0007669"/>
    <property type="project" value="TreeGrafter"/>
</dbReference>
<proteinExistence type="inferred from homology"/>
<dbReference type="EMBL" id="KV425882">
    <property type="protein sequence ID" value="KZW04293.1"/>
    <property type="molecule type" value="Genomic_DNA"/>
</dbReference>
<keyword evidence="16" id="KW-1185">Reference proteome</keyword>
<evidence type="ECO:0000256" key="8">
    <source>
        <dbReference type="ARBA" id="ARBA00023004"/>
    </source>
</evidence>
<reference evidence="15 16" key="1">
    <citation type="journal article" date="2016" name="Mol. Biol. Evol.">
        <title>Comparative Genomics of Early-Diverging Mushroom-Forming Fungi Provides Insights into the Origins of Lignocellulose Decay Capabilities.</title>
        <authorList>
            <person name="Nagy L.G."/>
            <person name="Riley R."/>
            <person name="Tritt A."/>
            <person name="Adam C."/>
            <person name="Daum C."/>
            <person name="Floudas D."/>
            <person name="Sun H."/>
            <person name="Yadav J.S."/>
            <person name="Pangilinan J."/>
            <person name="Larsson K.H."/>
            <person name="Matsuura K."/>
            <person name="Barry K."/>
            <person name="Labutti K."/>
            <person name="Kuo R."/>
            <person name="Ohm R.A."/>
            <person name="Bhattacharya S.S."/>
            <person name="Shirouzu T."/>
            <person name="Yoshinaga Y."/>
            <person name="Martin F.M."/>
            <person name="Grigoriev I.V."/>
            <person name="Hibbett D.S."/>
        </authorList>
    </citation>
    <scope>NUCLEOTIDE SEQUENCE [LARGE SCALE GENOMIC DNA]</scope>
    <source>
        <strain evidence="15 16">HHB12029</strain>
    </source>
</reference>
<dbReference type="InterPro" id="IPR043044">
    <property type="entry name" value="TPA1/Ofd1_C"/>
</dbReference>
<protein>
    <recommendedName>
        <fullName evidence="12">uS12 prolyl 3,4-dihydroxylase</fullName>
    </recommendedName>
</protein>
<keyword evidence="7" id="KW-0560">Oxidoreductase</keyword>
<dbReference type="AlphaFoldDB" id="A0A165QZT8"/>
<dbReference type="Gene3D" id="3.60.130.20">
    <property type="entry name" value="Oxoglutarate/iron-dependent oxygenase, C-terminal degradation domain"/>
    <property type="match status" value="1"/>
</dbReference>
<dbReference type="InterPro" id="IPR039558">
    <property type="entry name" value="TPA1/OFD1_N"/>
</dbReference>
<comment type="cofactor">
    <cofactor evidence="1">
        <name>L-ascorbate</name>
        <dbReference type="ChEBI" id="CHEBI:38290"/>
    </cofactor>
</comment>
<evidence type="ECO:0000256" key="9">
    <source>
        <dbReference type="ARBA" id="ARBA00023242"/>
    </source>
</evidence>
<dbReference type="GO" id="GO:0031543">
    <property type="term" value="F:peptidyl-proline dioxygenase activity"/>
    <property type="evidence" value="ECO:0007669"/>
    <property type="project" value="TreeGrafter"/>
</dbReference>
<dbReference type="InterPro" id="IPR019601">
    <property type="entry name" value="Oxoglutarate/Fe-dep_Oase_C"/>
</dbReference>
<dbReference type="PANTHER" id="PTHR12117">
    <property type="entry name" value="HISTONE ACETYLTRANSFERASE COMPLEX"/>
    <property type="match status" value="1"/>
</dbReference>
<dbReference type="GO" id="GO:0005634">
    <property type="term" value="C:nucleus"/>
    <property type="evidence" value="ECO:0007669"/>
    <property type="project" value="UniProtKB-SubCell"/>
</dbReference>
<evidence type="ECO:0000256" key="11">
    <source>
        <dbReference type="ARBA" id="ARBA00051966"/>
    </source>
</evidence>
<dbReference type="InterPro" id="IPR006620">
    <property type="entry name" value="Pro_4_hyd_alph"/>
</dbReference>
<dbReference type="Gene3D" id="2.60.120.620">
    <property type="entry name" value="q2cbj1_9rhob like domain"/>
    <property type="match status" value="1"/>
</dbReference>
<keyword evidence="9" id="KW-0539">Nucleus</keyword>
<dbReference type="GO" id="GO:0009896">
    <property type="term" value="P:positive regulation of catabolic process"/>
    <property type="evidence" value="ECO:0007669"/>
    <property type="project" value="UniProtKB-ARBA"/>
</dbReference>
<evidence type="ECO:0000256" key="5">
    <source>
        <dbReference type="ARBA" id="ARBA00022896"/>
    </source>
</evidence>
<gene>
    <name evidence="15" type="ORF">EXIGLDRAFT_716273</name>
</gene>
<dbReference type="Pfam" id="PF10637">
    <property type="entry name" value="Ofd1_CTDD"/>
    <property type="match status" value="1"/>
</dbReference>
<evidence type="ECO:0000313" key="16">
    <source>
        <dbReference type="Proteomes" id="UP000077266"/>
    </source>
</evidence>
<evidence type="ECO:0000256" key="3">
    <source>
        <dbReference type="ARBA" id="ARBA00007443"/>
    </source>
</evidence>
<evidence type="ECO:0000256" key="12">
    <source>
        <dbReference type="ARBA" id="ARBA00081607"/>
    </source>
</evidence>
<evidence type="ECO:0000256" key="4">
    <source>
        <dbReference type="ARBA" id="ARBA00022723"/>
    </source>
</evidence>
<dbReference type="InterPro" id="IPR005123">
    <property type="entry name" value="Oxoglu/Fe-dep_dioxygenase_dom"/>
</dbReference>
<keyword evidence="8" id="KW-0408">Iron</keyword>
<organism evidence="15 16">
    <name type="scientific">Exidia glandulosa HHB12029</name>
    <dbReference type="NCBI Taxonomy" id="1314781"/>
    <lineage>
        <taxon>Eukaryota</taxon>
        <taxon>Fungi</taxon>
        <taxon>Dikarya</taxon>
        <taxon>Basidiomycota</taxon>
        <taxon>Agaricomycotina</taxon>
        <taxon>Agaricomycetes</taxon>
        <taxon>Auriculariales</taxon>
        <taxon>Exidiaceae</taxon>
        <taxon>Exidia</taxon>
    </lineage>
</organism>
<evidence type="ECO:0000313" key="15">
    <source>
        <dbReference type="EMBL" id="KZW04293.1"/>
    </source>
</evidence>
<dbReference type="Pfam" id="PF13661">
    <property type="entry name" value="2OG-FeII_Oxy_4"/>
    <property type="match status" value="1"/>
</dbReference>
<dbReference type="GO" id="GO:0006449">
    <property type="term" value="P:regulation of translational termination"/>
    <property type="evidence" value="ECO:0007669"/>
    <property type="project" value="TreeGrafter"/>
</dbReference>
<feature type="compositionally biased region" description="Acidic residues" evidence="13">
    <location>
        <begin position="558"/>
        <end position="579"/>
    </location>
</feature>
<dbReference type="SMART" id="SM00702">
    <property type="entry name" value="P4Hc"/>
    <property type="match status" value="1"/>
</dbReference>
<dbReference type="FunFam" id="2.60.120.620:FF:000014">
    <property type="entry name" value="Prolyl 3,4-dihydroxylase TPA1"/>
    <property type="match status" value="1"/>
</dbReference>
<accession>A0A165QZT8</accession>
<dbReference type="PANTHER" id="PTHR12117:SF0">
    <property type="entry name" value="PROLYL 3-HYDROXYLASE OGFOD1"/>
    <property type="match status" value="1"/>
</dbReference>
<evidence type="ECO:0000256" key="2">
    <source>
        <dbReference type="ARBA" id="ARBA00004123"/>
    </source>
</evidence>
<dbReference type="InParanoid" id="A0A165QZT8"/>
<feature type="region of interest" description="Disordered" evidence="13">
    <location>
        <begin position="1"/>
        <end position="21"/>
    </location>
</feature>
<feature type="region of interest" description="Disordered" evidence="13">
    <location>
        <begin position="490"/>
        <end position="511"/>
    </location>
</feature>
<dbReference type="Proteomes" id="UP000077266">
    <property type="component" value="Unassembled WGS sequence"/>
</dbReference>
<sequence>MAPPRARPETPGDDAPFAKRQKTVAERDVRADFYAGLLDQKNTASLRDAYASSEPFKHALVKKLFDDALLRTASEEIIRELHFTEKETDIYKVHQTGDLASLSYLDADQLKLLPSLLALRNALYSPEFRAFVRTVTGCGPLSGKTQDMSVNSYRKGCHLLNHDDVIGTRRVSYILYMPLPYGEQWKAEWGGALELYPMLDDAKAREKGLLPEPDVVPSKVLPPAWNQFVFFEIQPGKSFHSVEEVVVDVADDGRQRLSISGWFHKPQIGEEGYADEADAVDRLKSSLEQLSDPPSEPMLEYPEWEIAGELSEQESAFLANFLNAAYLSPANLPAIADRFARDSELQLQDFLREELAARLEVGLRQGDIQANGKIPSHGSGMSDMWRLQGPPHKRRFCVLATGRGEPHEDTTAPQLDNVNATELLSILQNVLLPSKAFRTWLFCVSKLVPMKFHASARRFRPGLDYTLATSTDDDARLDVVLDLTPRSAAEVEATNGKGKGKAREDERGGWESGEWGGWVCYMAPHDGDEDPAVYRSGGSSKKGKANGSNGAANGNGEDAQDGEDADPDEDVEMEEEDDSGTLLTVQPGFNRLLLVLRDASVMHFVKYVSAAAEGSRWDVCGEWEVGMVDDDDEDVEDADEEEA</sequence>
<feature type="compositionally biased region" description="Low complexity" evidence="13">
    <location>
        <begin position="545"/>
        <end position="556"/>
    </location>
</feature>
<name>A0A165QZT8_EXIGL</name>
<comment type="catalytic activity">
    <reaction evidence="11">
        <text>[ribosomal protein uS12]-(3S)-3-hydroxy-L-proline + 2-oxoglutarate + O2 = [ribosomal protein uS12]-(3S)-3,4-dihydroxy-L-proline + succinate + CO2</text>
        <dbReference type="Rhea" id="RHEA:54160"/>
        <dbReference type="Rhea" id="RHEA-COMP:13817"/>
        <dbReference type="Rhea" id="RHEA-COMP:13818"/>
        <dbReference type="ChEBI" id="CHEBI:15379"/>
        <dbReference type="ChEBI" id="CHEBI:16526"/>
        <dbReference type="ChEBI" id="CHEBI:16810"/>
        <dbReference type="ChEBI" id="CHEBI:30031"/>
        <dbReference type="ChEBI" id="CHEBI:85428"/>
        <dbReference type="ChEBI" id="CHEBI:138052"/>
    </reaction>
</comment>
<evidence type="ECO:0000256" key="13">
    <source>
        <dbReference type="SAM" id="MobiDB-lite"/>
    </source>
</evidence>
<comment type="similarity">
    <text evidence="3">Belongs to the TPA1 family.</text>
</comment>
<dbReference type="FunCoup" id="A0A165QZT8">
    <property type="interactions" value="458"/>
</dbReference>
<feature type="compositionally biased region" description="Basic and acidic residues" evidence="13">
    <location>
        <begin position="1"/>
        <end position="10"/>
    </location>
</feature>
<keyword evidence="6" id="KW-0223">Dioxygenase</keyword>
<dbReference type="PROSITE" id="PS51471">
    <property type="entry name" value="FE2OG_OXY"/>
    <property type="match status" value="1"/>
</dbReference>
<evidence type="ECO:0000256" key="10">
    <source>
        <dbReference type="ARBA" id="ARBA00047444"/>
    </source>
</evidence>
<dbReference type="GO" id="GO:0031418">
    <property type="term" value="F:L-ascorbic acid binding"/>
    <property type="evidence" value="ECO:0007669"/>
    <property type="project" value="UniProtKB-KW"/>
</dbReference>
<keyword evidence="5" id="KW-0847">Vitamin C</keyword>